<dbReference type="PANTHER" id="PTHR37558:SF1">
    <property type="entry name" value="HTH CENPB-TYPE DOMAIN-CONTAINING PROTEIN"/>
    <property type="match status" value="1"/>
</dbReference>
<feature type="region of interest" description="Disordered" evidence="1">
    <location>
        <begin position="102"/>
        <end position="151"/>
    </location>
</feature>
<dbReference type="PANTHER" id="PTHR37558">
    <property type="entry name" value="HTH CENPB-TYPE DOMAIN-CONTAINING PROTEIN"/>
    <property type="match status" value="1"/>
</dbReference>
<dbReference type="VEuPathDB" id="FungiDB:H257_01994"/>
<comment type="caution">
    <text evidence="2">The sequence shown here is derived from an EMBL/GenBank/DDBJ whole genome shotgun (WGS) entry which is preliminary data.</text>
</comment>
<organism evidence="2 3">
    <name type="scientific">Aphanomyces astaci</name>
    <name type="common">Crayfish plague agent</name>
    <dbReference type="NCBI Taxonomy" id="112090"/>
    <lineage>
        <taxon>Eukaryota</taxon>
        <taxon>Sar</taxon>
        <taxon>Stramenopiles</taxon>
        <taxon>Oomycota</taxon>
        <taxon>Saprolegniomycetes</taxon>
        <taxon>Saprolegniales</taxon>
        <taxon>Verrucalvaceae</taxon>
        <taxon>Aphanomyces</taxon>
    </lineage>
</organism>
<dbReference type="EMBL" id="QUTB01007223">
    <property type="protein sequence ID" value="RHY46882.1"/>
    <property type="molecule type" value="Genomic_DNA"/>
</dbReference>
<reference evidence="2 3" key="1">
    <citation type="submission" date="2018-08" db="EMBL/GenBank/DDBJ databases">
        <title>Aphanomyces genome sequencing and annotation.</title>
        <authorList>
            <person name="Minardi D."/>
            <person name="Oidtmann B."/>
            <person name="Van Der Giezen M."/>
            <person name="Studholme D.J."/>
        </authorList>
    </citation>
    <scope>NUCLEOTIDE SEQUENCE [LARGE SCALE GENOMIC DNA]</scope>
    <source>
        <strain evidence="2 3">Si</strain>
    </source>
</reference>
<evidence type="ECO:0000256" key="1">
    <source>
        <dbReference type="SAM" id="MobiDB-lite"/>
    </source>
</evidence>
<sequence length="274" mass="31996">MHKQIAWSSEMDLALLREVLRVEPYDGEYGTLTVRWKTIASKLSSCFECTIPYRSARDHFEVMLEGFKATDKAQRMFGTGSEEEVTEQVQILQDIVDRRAAKDEVKKTKKDKEQKRRDSLESTGSQLCVEAEQRVAKRQRSVGPTPKKEDQDIQDLLEFEKQKHTDDHTYRMERLEYEKEEQKLRLAQMAEGAKRNEQLERLFIVADGRTTDPPLPTSGEKLLDAWKPLGMLSGARFVLVVSLFHKQLVWNDIPDRRPKQLHEHERNVKGERRD</sequence>
<proteinExistence type="predicted"/>
<feature type="compositionally biased region" description="Basic and acidic residues" evidence="1">
    <location>
        <begin position="102"/>
        <end position="120"/>
    </location>
</feature>
<protein>
    <submittedName>
        <fullName evidence="2">Uncharacterized protein</fullName>
    </submittedName>
</protein>
<gene>
    <name evidence="2" type="ORF">DYB34_001034</name>
</gene>
<dbReference type="Proteomes" id="UP000283543">
    <property type="component" value="Unassembled WGS sequence"/>
</dbReference>
<evidence type="ECO:0000313" key="3">
    <source>
        <dbReference type="Proteomes" id="UP000283543"/>
    </source>
</evidence>
<dbReference type="AlphaFoldDB" id="A0A418BMH7"/>
<accession>A0A418BMH7</accession>
<name>A0A418BMH7_APHAT</name>
<evidence type="ECO:0000313" key="2">
    <source>
        <dbReference type="EMBL" id="RHY46882.1"/>
    </source>
</evidence>